<dbReference type="GO" id="GO:0003723">
    <property type="term" value="F:RNA binding"/>
    <property type="evidence" value="ECO:0007669"/>
    <property type="project" value="TreeGrafter"/>
</dbReference>
<feature type="domain" description="CMP/dCMP-type deaminase" evidence="4">
    <location>
        <begin position="1"/>
        <end position="109"/>
    </location>
</feature>
<comment type="cofactor">
    <cofactor evidence="1">
        <name>Zn(2+)</name>
        <dbReference type="ChEBI" id="CHEBI:29105"/>
    </cofactor>
</comment>
<evidence type="ECO:0000256" key="2">
    <source>
        <dbReference type="ARBA" id="ARBA00022723"/>
    </source>
</evidence>
<dbReference type="GO" id="GO:0005634">
    <property type="term" value="C:nucleus"/>
    <property type="evidence" value="ECO:0007669"/>
    <property type="project" value="TreeGrafter"/>
</dbReference>
<evidence type="ECO:0000259" key="4">
    <source>
        <dbReference type="PROSITE" id="PS51747"/>
    </source>
</evidence>
<dbReference type="AlphaFoldDB" id="A0A8C3TKH1"/>
<sequence>KSGQGVGGNRHLHKKNPRISGLVLPKETYLLYEIKWSNSKRPWQSYVFQEQRSDPSVHCSITWYMSWSPCADCCRAIRDFLKEQPNVNLVIYVARIYWHKEENNRLRDLVSSGVNVHIMTDSFNSLSLYVILVPLAGTEHHTQEVCGLH</sequence>
<keyword evidence="2" id="KW-0479">Metal-binding</keyword>
<dbReference type="GO" id="GO:0046872">
    <property type="term" value="F:metal ion binding"/>
    <property type="evidence" value="ECO:0007669"/>
    <property type="project" value="UniProtKB-KW"/>
</dbReference>
<dbReference type="Ensembl" id="ENSCSRT00000030185.1">
    <property type="protein sequence ID" value="ENSCSRP00000029019.1"/>
    <property type="gene ID" value="ENSCSRG00000021278.1"/>
</dbReference>
<evidence type="ECO:0000256" key="1">
    <source>
        <dbReference type="ARBA" id="ARBA00001947"/>
    </source>
</evidence>
<evidence type="ECO:0000313" key="6">
    <source>
        <dbReference type="Proteomes" id="UP000694403"/>
    </source>
</evidence>
<dbReference type="GO" id="GO:0004126">
    <property type="term" value="F:cytidine deaminase activity"/>
    <property type="evidence" value="ECO:0007669"/>
    <property type="project" value="TreeGrafter"/>
</dbReference>
<organism evidence="5 6">
    <name type="scientific">Chelydra serpentina</name>
    <name type="common">Snapping turtle</name>
    <name type="synonym">Testudo serpentina</name>
    <dbReference type="NCBI Taxonomy" id="8475"/>
    <lineage>
        <taxon>Eukaryota</taxon>
        <taxon>Metazoa</taxon>
        <taxon>Chordata</taxon>
        <taxon>Craniata</taxon>
        <taxon>Vertebrata</taxon>
        <taxon>Euteleostomi</taxon>
        <taxon>Archelosauria</taxon>
        <taxon>Testudinata</taxon>
        <taxon>Testudines</taxon>
        <taxon>Cryptodira</taxon>
        <taxon>Durocryptodira</taxon>
        <taxon>Americhelydia</taxon>
        <taxon>Chelydroidea</taxon>
        <taxon>Chelydridae</taxon>
        <taxon>Chelydra</taxon>
    </lineage>
</organism>
<protein>
    <recommendedName>
        <fullName evidence="4">CMP/dCMP-type deaminase domain-containing protein</fullName>
    </recommendedName>
</protein>
<keyword evidence="6" id="KW-1185">Reference proteome</keyword>
<dbReference type="Proteomes" id="UP000694403">
    <property type="component" value="Unplaced"/>
</dbReference>
<proteinExistence type="predicted"/>
<dbReference type="InterPro" id="IPR002125">
    <property type="entry name" value="CMP_dCMP_dom"/>
</dbReference>
<dbReference type="PANTHER" id="PTHR13857">
    <property type="entry name" value="MRNA EDITING ENZYME"/>
    <property type="match status" value="1"/>
</dbReference>
<name>A0A8C3TKH1_CHESE</name>
<dbReference type="PANTHER" id="PTHR13857:SF26">
    <property type="entry name" value="C-U-EDITING ENZYME APOBEC-1"/>
    <property type="match status" value="1"/>
</dbReference>
<dbReference type="Pfam" id="PF18750">
    <property type="entry name" value="SNAD4"/>
    <property type="match status" value="1"/>
</dbReference>
<dbReference type="InterPro" id="IPR050610">
    <property type="entry name" value="APOBEC_Cyt_Deaminase"/>
</dbReference>
<dbReference type="PROSITE" id="PS51747">
    <property type="entry name" value="CYT_DCMP_DEAMINASES_2"/>
    <property type="match status" value="1"/>
</dbReference>
<keyword evidence="3" id="KW-0378">Hydrolase</keyword>
<evidence type="ECO:0000313" key="5">
    <source>
        <dbReference type="Ensembl" id="ENSCSRP00000029019.1"/>
    </source>
</evidence>
<accession>A0A8C3TKH1</accession>
<dbReference type="GO" id="GO:0016554">
    <property type="term" value="P:cytidine to uridine editing"/>
    <property type="evidence" value="ECO:0007669"/>
    <property type="project" value="TreeGrafter"/>
</dbReference>
<dbReference type="GO" id="GO:0005737">
    <property type="term" value="C:cytoplasm"/>
    <property type="evidence" value="ECO:0007669"/>
    <property type="project" value="TreeGrafter"/>
</dbReference>
<evidence type="ECO:0000256" key="3">
    <source>
        <dbReference type="ARBA" id="ARBA00022801"/>
    </source>
</evidence>
<reference evidence="5" key="1">
    <citation type="submission" date="2025-08" db="UniProtKB">
        <authorList>
            <consortium name="Ensembl"/>
        </authorList>
    </citation>
    <scope>IDENTIFICATION</scope>
</reference>
<dbReference type="Gene3D" id="3.40.140.10">
    <property type="entry name" value="Cytidine Deaminase, domain 2"/>
    <property type="match status" value="1"/>
</dbReference>
<reference evidence="5" key="2">
    <citation type="submission" date="2025-09" db="UniProtKB">
        <authorList>
            <consortium name="Ensembl"/>
        </authorList>
    </citation>
    <scope>IDENTIFICATION</scope>
</reference>